<feature type="transmembrane region" description="Helical" evidence="5">
    <location>
        <begin position="174"/>
        <end position="197"/>
    </location>
</feature>
<dbReference type="Gene3D" id="1.10.238.10">
    <property type="entry name" value="EF-hand"/>
    <property type="match status" value="1"/>
</dbReference>
<evidence type="ECO:0000256" key="2">
    <source>
        <dbReference type="ARBA" id="ARBA00022692"/>
    </source>
</evidence>
<keyword evidence="4 5" id="KW-0472">Membrane</keyword>
<evidence type="ECO:0000256" key="1">
    <source>
        <dbReference type="ARBA" id="ARBA00004141"/>
    </source>
</evidence>
<keyword evidence="3 5" id="KW-1133">Transmembrane helix</keyword>
<feature type="transmembrane region" description="Helical" evidence="5">
    <location>
        <begin position="104"/>
        <end position="129"/>
    </location>
</feature>
<dbReference type="InterPro" id="IPR011992">
    <property type="entry name" value="EF-hand-dom_pair"/>
</dbReference>
<organism evidence="7 8">
    <name type="scientific">Aphanomyces astaci</name>
    <name type="common">Crayfish plague agent</name>
    <dbReference type="NCBI Taxonomy" id="112090"/>
    <lineage>
        <taxon>Eukaryota</taxon>
        <taxon>Sar</taxon>
        <taxon>Stramenopiles</taxon>
        <taxon>Oomycota</taxon>
        <taxon>Saprolegniomycetes</taxon>
        <taxon>Saprolegniales</taxon>
        <taxon>Verrucalvaceae</taxon>
        <taxon>Aphanomyces</taxon>
    </lineage>
</organism>
<dbReference type="InterPro" id="IPR006876">
    <property type="entry name" value="LMBR1-like_membr_prot"/>
</dbReference>
<dbReference type="Pfam" id="PF04791">
    <property type="entry name" value="LMBR1"/>
    <property type="match status" value="1"/>
</dbReference>
<evidence type="ECO:0000259" key="6">
    <source>
        <dbReference type="PROSITE" id="PS50222"/>
    </source>
</evidence>
<dbReference type="VEuPathDB" id="FungiDB:H257_02426"/>
<proteinExistence type="predicted"/>
<feature type="transmembrane region" description="Helical" evidence="5">
    <location>
        <begin position="529"/>
        <end position="547"/>
    </location>
</feature>
<protein>
    <recommendedName>
        <fullName evidence="6">EF-hand domain-containing protein</fullName>
    </recommendedName>
</protein>
<evidence type="ECO:0000256" key="5">
    <source>
        <dbReference type="SAM" id="Phobius"/>
    </source>
</evidence>
<dbReference type="CDD" id="cd00051">
    <property type="entry name" value="EFh"/>
    <property type="match status" value="1"/>
</dbReference>
<feature type="non-terminal residue" evidence="7">
    <location>
        <position position="1"/>
    </location>
</feature>
<dbReference type="GO" id="GO:0005509">
    <property type="term" value="F:calcium ion binding"/>
    <property type="evidence" value="ECO:0007669"/>
    <property type="project" value="InterPro"/>
</dbReference>
<dbReference type="PROSITE" id="PS50222">
    <property type="entry name" value="EF_HAND_2"/>
    <property type="match status" value="1"/>
</dbReference>
<dbReference type="VEuPathDB" id="FungiDB:H257_02425"/>
<dbReference type="InterPro" id="IPR002048">
    <property type="entry name" value="EF_hand_dom"/>
</dbReference>
<keyword evidence="2 5" id="KW-0812">Transmembrane</keyword>
<reference evidence="7 8" key="1">
    <citation type="submission" date="2018-08" db="EMBL/GenBank/DDBJ databases">
        <title>Aphanomyces genome sequencing and annotation.</title>
        <authorList>
            <person name="Minardi D."/>
            <person name="Oidtmann B."/>
            <person name="Van Der Giezen M."/>
            <person name="Studholme D.J."/>
        </authorList>
    </citation>
    <scope>NUCLEOTIDE SEQUENCE [LARGE SCALE GENOMIC DNA]</scope>
    <source>
        <strain evidence="7 8">Yx</strain>
    </source>
</reference>
<feature type="transmembrane region" description="Helical" evidence="5">
    <location>
        <begin position="480"/>
        <end position="501"/>
    </location>
</feature>
<evidence type="ECO:0000313" key="8">
    <source>
        <dbReference type="Proteomes" id="UP000266239"/>
    </source>
</evidence>
<evidence type="ECO:0000256" key="4">
    <source>
        <dbReference type="ARBA" id="ARBA00023136"/>
    </source>
</evidence>
<feature type="transmembrane region" description="Helical" evidence="5">
    <location>
        <begin position="217"/>
        <end position="237"/>
    </location>
</feature>
<feature type="domain" description="EF-hand" evidence="6">
    <location>
        <begin position="1"/>
        <end position="21"/>
    </location>
</feature>
<dbReference type="Pfam" id="PF13833">
    <property type="entry name" value="EF-hand_8"/>
    <property type="match status" value="1"/>
</dbReference>
<dbReference type="AlphaFoldDB" id="A0A397BG04"/>
<sequence length="625" mass="70202">DRGGSITKAELGELMDTLGINTSPEEIDLMINEIDQDSNGEIDFDGESMFENPTTPGFIKVDRLHRALTLYGTDKLSAEQASELISQSACLSFRHRRNWTSATMMNWFLVVVVVIMAVVFLAANFYILVYFQHPDDKNTAYMPKVLVVSANNSTAIGCTAGWNAACGNLDMETLWLIVFMSIAVFLVVLLPYSIYFYESDDGFDDSSAKKTHRWLDALKLEIATVVVVGIIVAITYITSSTSDIPYSVLVYNSTVGNDTIHIADAVGGLHSFTDGAIISPNERVYAMAKGLNPLQTSMRLDVSVPIYITALVSFVGWFAFSIFVGIGLVALPLDLILYVLAFFFRPKFIPADVYAQQKMLVQIRSLELMEVGKEIKSSMLSHPDTKLSARERRKNGKLDTITMNKFKQAVYLLEKDVAELKLCHEDYKNYNPLVPLGKLVLGFVASIVSFLWLLQIILGMVPPIPILPFLNDYFIWFDQWFPLFGTMSVGIFSMYLLMACIKGCFKFGMRCFCCALHPMEYNGTYMNSFLFNLALILLCCIPVVQFSNQAFSDYVRLTTIQTMMGIQLRYMKGFSAFWVHNVFLYAILVIVLLTTLYLAVRPRDTSSKTDAIRKKIEKQVAMATA</sequence>
<evidence type="ECO:0000313" key="7">
    <source>
        <dbReference type="EMBL" id="RHY19505.1"/>
    </source>
</evidence>
<evidence type="ECO:0000256" key="3">
    <source>
        <dbReference type="ARBA" id="ARBA00022989"/>
    </source>
</evidence>
<accession>A0A397BG04</accession>
<name>A0A397BG04_APHAT</name>
<gene>
    <name evidence="7" type="ORF">DYB25_003354</name>
</gene>
<comment type="caution">
    <text evidence="7">The sequence shown here is derived from an EMBL/GenBank/DDBJ whole genome shotgun (WGS) entry which is preliminary data.</text>
</comment>
<comment type="subcellular location">
    <subcellularLocation>
        <location evidence="1">Membrane</location>
        <topology evidence="1">Multi-pass membrane protein</topology>
    </subcellularLocation>
</comment>
<dbReference type="PANTHER" id="PTHR31652:SF0">
    <property type="entry name" value="LIMR FAMILY PROTEIN DDB_G0283707-RELATED"/>
    <property type="match status" value="1"/>
</dbReference>
<feature type="transmembrane region" description="Helical" evidence="5">
    <location>
        <begin position="439"/>
        <end position="460"/>
    </location>
</feature>
<dbReference type="Proteomes" id="UP000266239">
    <property type="component" value="Unassembled WGS sequence"/>
</dbReference>
<dbReference type="EMBL" id="QUTA01004502">
    <property type="protein sequence ID" value="RHY19505.1"/>
    <property type="molecule type" value="Genomic_DNA"/>
</dbReference>
<dbReference type="PANTHER" id="PTHR31652">
    <property type="entry name" value="LIMR FAMILY PROTEIN DDB_G0283707-RELATED"/>
    <property type="match status" value="1"/>
</dbReference>
<dbReference type="SUPFAM" id="SSF47473">
    <property type="entry name" value="EF-hand"/>
    <property type="match status" value="1"/>
</dbReference>
<feature type="transmembrane region" description="Helical" evidence="5">
    <location>
        <begin position="577"/>
        <end position="600"/>
    </location>
</feature>
<dbReference type="GO" id="GO:0016020">
    <property type="term" value="C:membrane"/>
    <property type="evidence" value="ECO:0007669"/>
    <property type="project" value="UniProtKB-SubCell"/>
</dbReference>